<proteinExistence type="predicted"/>
<accession>A0ABN9GLU9</accession>
<name>A0ABN9GLU9_9NEOB</name>
<dbReference type="EMBL" id="CATNWA010018944">
    <property type="protein sequence ID" value="CAI9610409.1"/>
    <property type="molecule type" value="Genomic_DNA"/>
</dbReference>
<evidence type="ECO:0000313" key="3">
    <source>
        <dbReference type="Proteomes" id="UP001162483"/>
    </source>
</evidence>
<gene>
    <name evidence="2" type="ORF">SPARVUS_LOCUS14410780</name>
</gene>
<feature type="region of interest" description="Disordered" evidence="1">
    <location>
        <begin position="1"/>
        <end position="29"/>
    </location>
</feature>
<comment type="caution">
    <text evidence="2">The sequence shown here is derived from an EMBL/GenBank/DDBJ whole genome shotgun (WGS) entry which is preliminary data.</text>
</comment>
<dbReference type="Proteomes" id="UP001162483">
    <property type="component" value="Unassembled WGS sequence"/>
</dbReference>
<reference evidence="2" key="1">
    <citation type="submission" date="2023-05" db="EMBL/GenBank/DDBJ databases">
        <authorList>
            <person name="Stuckert A."/>
        </authorList>
    </citation>
    <scope>NUCLEOTIDE SEQUENCE</scope>
</reference>
<evidence type="ECO:0000256" key="1">
    <source>
        <dbReference type="SAM" id="MobiDB-lite"/>
    </source>
</evidence>
<feature type="region of interest" description="Disordered" evidence="1">
    <location>
        <begin position="50"/>
        <end position="73"/>
    </location>
</feature>
<sequence length="73" mass="7682">MQGQQGSVYKSVGQCTGGPAGQREMESSSEVYSGLSRQFTGVSREVYRGSAGQKMRGQQGSVQESVGQFTGGQ</sequence>
<organism evidence="2 3">
    <name type="scientific">Staurois parvus</name>
    <dbReference type="NCBI Taxonomy" id="386267"/>
    <lineage>
        <taxon>Eukaryota</taxon>
        <taxon>Metazoa</taxon>
        <taxon>Chordata</taxon>
        <taxon>Craniata</taxon>
        <taxon>Vertebrata</taxon>
        <taxon>Euteleostomi</taxon>
        <taxon>Amphibia</taxon>
        <taxon>Batrachia</taxon>
        <taxon>Anura</taxon>
        <taxon>Neobatrachia</taxon>
        <taxon>Ranoidea</taxon>
        <taxon>Ranidae</taxon>
        <taxon>Staurois</taxon>
    </lineage>
</organism>
<protein>
    <submittedName>
        <fullName evidence="2">Uncharacterized protein</fullName>
    </submittedName>
</protein>
<keyword evidence="3" id="KW-1185">Reference proteome</keyword>
<feature type="compositionally biased region" description="Low complexity" evidence="1">
    <location>
        <begin position="57"/>
        <end position="73"/>
    </location>
</feature>
<evidence type="ECO:0000313" key="2">
    <source>
        <dbReference type="EMBL" id="CAI9610409.1"/>
    </source>
</evidence>